<evidence type="ECO:0000256" key="13">
    <source>
        <dbReference type="PROSITE-ProRule" id="PRU00354"/>
    </source>
</evidence>
<comment type="similarity">
    <text evidence="12">Belongs to the prokaryotic AdoMetDC family. Type 1 subfamily.</text>
</comment>
<evidence type="ECO:0000256" key="7">
    <source>
        <dbReference type="ARBA" id="ARBA00023145"/>
    </source>
</evidence>
<dbReference type="InterPro" id="IPR001045">
    <property type="entry name" value="Spermi_synthase"/>
</dbReference>
<organism evidence="15 16">
    <name type="scientific">Peribacillus simplex</name>
    <dbReference type="NCBI Taxonomy" id="1478"/>
    <lineage>
        <taxon>Bacteria</taxon>
        <taxon>Bacillati</taxon>
        <taxon>Bacillota</taxon>
        <taxon>Bacilli</taxon>
        <taxon>Bacillales</taxon>
        <taxon>Bacillaceae</taxon>
        <taxon>Peribacillus</taxon>
    </lineage>
</organism>
<feature type="active site" description="Proton acceptor" evidence="11 13">
    <location>
        <position position="299"/>
    </location>
</feature>
<dbReference type="Pfam" id="PF02675">
    <property type="entry name" value="AdoMet_dc"/>
    <property type="match status" value="1"/>
</dbReference>
<dbReference type="GO" id="GO:0004766">
    <property type="term" value="F:spermidine synthase activity"/>
    <property type="evidence" value="ECO:0007669"/>
    <property type="project" value="UniProtKB-UniRule"/>
</dbReference>
<proteinExistence type="inferred from homology"/>
<evidence type="ECO:0000313" key="16">
    <source>
        <dbReference type="Proteomes" id="UP000789326"/>
    </source>
</evidence>
<keyword evidence="6 12" id="KW-0620">Polyamine biosynthesis</keyword>
<feature type="chain" id="PRO_5041031398" description="S-adenosylmethionine decarboxylase alpha chain" evidence="12">
    <location>
        <begin position="63"/>
        <end position="437"/>
    </location>
</feature>
<sequence>MDSNGQHFIIDAKECQAEILNDAKLLEKLLTKVVSDLGMEILNTHFHSFLPHGVTGAIILSTSHYSIHTWPEHRYAALDLYTCGNQELWPVLEELLNEMKAGSAFVYELSRGHESKNQPAIKDLIFTYDGSKKKDSERTVELRDDRGNAYDSIQLKELVEGQHNILYHGSSQFQDITLVEANDLRLYLDQELQFSSLDERHYHEALVFPAMEMASEHERVLILGGGDGLALREVLKYPNVKHVDLVDIDPQVIGLAKTNPKLITQNNRSLLDERVNIHFEDAKKFILRELQPYDVIIIDFPDPVDQVISSLYTIELFSQTAKILSKQGVLVCQSNSPEDTPTVFWSIGKTINMAGLNTLEYNVIVPSFGLWGFHLASHFKLPKIIPSISVQHQALTSDMSNLFTIPTSIKEVRGKAVMNSLKNLKLHKLYKNEIEKW</sequence>
<comment type="caution">
    <text evidence="15">The sequence shown here is derived from an EMBL/GenBank/DDBJ whole genome shotgun (WGS) entry which is preliminary data.</text>
</comment>
<evidence type="ECO:0000259" key="14">
    <source>
        <dbReference type="PROSITE" id="PS51006"/>
    </source>
</evidence>
<accession>A0A9W4KVL3</accession>
<dbReference type="EMBL" id="CAKKMG010000036">
    <property type="protein sequence ID" value="CAH0234619.1"/>
    <property type="molecule type" value="Genomic_DNA"/>
</dbReference>
<feature type="domain" description="PABS" evidence="14">
    <location>
        <begin position="147"/>
        <end position="378"/>
    </location>
</feature>
<dbReference type="GO" id="GO:0008295">
    <property type="term" value="P:spermidine biosynthetic process"/>
    <property type="evidence" value="ECO:0007669"/>
    <property type="project" value="UniProtKB-UniRule"/>
</dbReference>
<evidence type="ECO:0000256" key="12">
    <source>
        <dbReference type="HAMAP-Rule" id="MF_00464"/>
    </source>
</evidence>
<dbReference type="InterPro" id="IPR030374">
    <property type="entry name" value="PABS"/>
</dbReference>
<dbReference type="Proteomes" id="UP000789326">
    <property type="component" value="Unassembled WGS sequence"/>
</dbReference>
<comment type="pathway">
    <text evidence="12">Amine and polyamine biosynthesis; S-adenosylmethioninamine biosynthesis; S-adenosylmethioninamine from S-adenosyl-L-methionine: step 1/1.</text>
</comment>
<dbReference type="PROSITE" id="PS01330">
    <property type="entry name" value="PABS_1"/>
    <property type="match status" value="1"/>
</dbReference>
<dbReference type="Gene3D" id="3.40.50.150">
    <property type="entry name" value="Vaccinia Virus protein VP39"/>
    <property type="match status" value="1"/>
</dbReference>
<keyword evidence="8 12" id="KW-0456">Lyase</keyword>
<keyword evidence="7 12" id="KW-0865">Zymogen</keyword>
<dbReference type="PANTHER" id="PTHR43317:SF1">
    <property type="entry name" value="THERMOSPERMINE SYNTHASE ACAULIS5"/>
    <property type="match status" value="1"/>
</dbReference>
<dbReference type="HAMAP" id="MF_00198">
    <property type="entry name" value="Spermidine_synth"/>
    <property type="match status" value="1"/>
</dbReference>
<evidence type="ECO:0000256" key="5">
    <source>
        <dbReference type="ARBA" id="ARBA00023066"/>
    </source>
</evidence>
<comment type="subunit">
    <text evidence="11">Homodimer or homotetramer.</text>
</comment>
<comment type="cofactor">
    <cofactor evidence="12">
        <name>pyruvate</name>
        <dbReference type="ChEBI" id="CHEBI:15361"/>
    </cofactor>
    <text evidence="12">Binds 1 pyruvoyl group covalently per subunit.</text>
</comment>
<comment type="caution">
    <text evidence="12">Lacks conserved residue(s) required for the propagation of feature annotation.</text>
</comment>
<dbReference type="InterPro" id="IPR029063">
    <property type="entry name" value="SAM-dependent_MTases_sf"/>
</dbReference>
<dbReference type="NCBIfam" id="TIGR03330">
    <property type="entry name" value="SAM_DCase_Bsu"/>
    <property type="match status" value="1"/>
</dbReference>
<evidence type="ECO:0000256" key="11">
    <source>
        <dbReference type="HAMAP-Rule" id="MF_00198"/>
    </source>
</evidence>
<keyword evidence="12" id="KW-0949">S-adenosyl-L-methionine</keyword>
<dbReference type="HAMAP" id="MF_00464">
    <property type="entry name" value="AdoMetDC_1"/>
    <property type="match status" value="1"/>
</dbReference>
<keyword evidence="5 12" id="KW-0745">Spermidine biosynthesis</keyword>
<evidence type="ECO:0000256" key="10">
    <source>
        <dbReference type="ARBA" id="ARBA00023317"/>
    </source>
</evidence>
<dbReference type="CDD" id="cd02440">
    <property type="entry name" value="AdoMet_MTases"/>
    <property type="match status" value="1"/>
</dbReference>
<comment type="function">
    <text evidence="12">Catalyzes the decarboxylation of S-adenosylmethionine to S-adenosylmethioninamine (dcAdoMet), the propylamine donor required for the synthesis of the polyamines spermine and spermidine from the diamine putrescine.</text>
</comment>
<dbReference type="Pfam" id="PF01564">
    <property type="entry name" value="Spermine_synth"/>
    <property type="match status" value="1"/>
</dbReference>
<dbReference type="PANTHER" id="PTHR43317">
    <property type="entry name" value="THERMOSPERMINE SYNTHASE ACAULIS5"/>
    <property type="match status" value="1"/>
</dbReference>
<dbReference type="EC" id="4.1.1.50" evidence="12"/>
<dbReference type="GO" id="GO:0004014">
    <property type="term" value="F:adenosylmethionine decarboxylase activity"/>
    <property type="evidence" value="ECO:0007669"/>
    <property type="project" value="UniProtKB-UniRule"/>
</dbReference>
<dbReference type="Gene3D" id="3.60.90.10">
    <property type="entry name" value="S-adenosylmethionine decarboxylase"/>
    <property type="match status" value="1"/>
</dbReference>
<keyword evidence="10 12" id="KW-0670">Pyruvate</keyword>
<comment type="function">
    <text evidence="11">Catalyzes the irreversible transfer of a propylamine group from the amino donor S-adenosylmethioninamine (decarboxy-AdoMet) to putrescine (1,4-diaminobutane) to yield spermidine.</text>
</comment>
<evidence type="ECO:0000256" key="4">
    <source>
        <dbReference type="ARBA" id="ARBA00022813"/>
    </source>
</evidence>
<feature type="binding site" evidence="11">
    <location>
        <position position="203"/>
    </location>
    <ligand>
        <name>spermidine</name>
        <dbReference type="ChEBI" id="CHEBI:57834"/>
    </ligand>
</feature>
<dbReference type="InterPro" id="IPR003826">
    <property type="entry name" value="AdoMetDC_fam_prok"/>
</dbReference>
<feature type="modified residue" description="Pyruvic acid (Ser); by autocatalysis" evidence="12">
    <location>
        <position position="63"/>
    </location>
</feature>
<dbReference type="InterPro" id="IPR016067">
    <property type="entry name" value="S-AdoMet_deCO2ase_core"/>
</dbReference>
<dbReference type="PROSITE" id="PS51006">
    <property type="entry name" value="PABS_2"/>
    <property type="match status" value="1"/>
</dbReference>
<evidence type="ECO:0000256" key="1">
    <source>
        <dbReference type="ARBA" id="ARBA00007867"/>
    </source>
</evidence>
<feature type="active site" description="Schiff-base intermediate with substrate; via pyruvic acid" evidence="12">
    <location>
        <position position="63"/>
    </location>
</feature>
<comment type="catalytic activity">
    <reaction evidence="11">
        <text>S-adenosyl 3-(methylsulfanyl)propylamine + putrescine = S-methyl-5'-thioadenosine + spermidine + H(+)</text>
        <dbReference type="Rhea" id="RHEA:12721"/>
        <dbReference type="ChEBI" id="CHEBI:15378"/>
        <dbReference type="ChEBI" id="CHEBI:17509"/>
        <dbReference type="ChEBI" id="CHEBI:57443"/>
        <dbReference type="ChEBI" id="CHEBI:57834"/>
        <dbReference type="ChEBI" id="CHEBI:326268"/>
        <dbReference type="EC" id="2.5.1.16"/>
    </reaction>
</comment>
<keyword evidence="4 12" id="KW-0068">Autocatalytic cleavage</keyword>
<keyword evidence="2 11" id="KW-0808">Transferase</keyword>
<evidence type="ECO:0000256" key="2">
    <source>
        <dbReference type="ARBA" id="ARBA00022679"/>
    </source>
</evidence>
<keyword evidence="3 12" id="KW-0210">Decarboxylase</keyword>
<dbReference type="InterPro" id="IPR030373">
    <property type="entry name" value="PABS_CS"/>
</dbReference>
<comment type="PTM">
    <text evidence="12">Is synthesized initially as an inactive proenzyme. Formation of the active enzyme involves a self-maturation process in which the active site pyruvoyl group is generated from an internal serine residue via an autocatalytic post-translational modification. Two non-identical subunits are generated from the proenzyme in this reaction, and the pyruvate is formed at the N-terminus of the alpha chain, which is derived from the carboxyl end of the proenzyme. The post-translation cleavage follows an unusual pathway, termed non-hydrolytic serinolysis, in which the side chain hydroxyl group of the serine supplies its oxygen atom to form the C-terminus of the beta chain, while the remainder of the serine residue undergoes an oxidative deamination to produce ammonia and the pyruvoyl group blocking the N-terminus of the alpha chain.</text>
</comment>
<dbReference type="RefSeq" id="WP_290369675.1">
    <property type="nucleotide sequence ID" value="NZ_CAKKMG010000036.1"/>
</dbReference>
<reference evidence="15" key="1">
    <citation type="submission" date="2021-11" db="EMBL/GenBank/DDBJ databases">
        <authorList>
            <person name="Bulgarelli D."/>
        </authorList>
    </citation>
    <scope>NUCLEOTIDE SEQUENCE</scope>
    <source>
        <strain evidence="15">Bi133</strain>
    </source>
</reference>
<name>A0A9W4KVL3_9BACI</name>
<evidence type="ECO:0000256" key="3">
    <source>
        <dbReference type="ARBA" id="ARBA00022793"/>
    </source>
</evidence>
<dbReference type="AlphaFoldDB" id="A0A9W4KVL3"/>
<feature type="active site" description="Proton donor; for catalytic activity" evidence="12">
    <location>
        <position position="83"/>
    </location>
</feature>
<feature type="binding site" evidence="11">
    <location>
        <begin position="281"/>
        <end position="282"/>
    </location>
    <ligand>
        <name>S-methyl-5'-thioadenosine</name>
        <dbReference type="ChEBI" id="CHEBI:17509"/>
    </ligand>
</feature>
<evidence type="ECO:0000256" key="8">
    <source>
        <dbReference type="ARBA" id="ARBA00023239"/>
    </source>
</evidence>
<keyword evidence="9 12" id="KW-0704">Schiff base</keyword>
<comment type="pathway">
    <text evidence="11">Amine and polyamine biosynthesis; spermidine biosynthesis; spermidine from putrescine: step 1/1.</text>
</comment>
<feature type="binding site" evidence="11">
    <location>
        <position position="227"/>
    </location>
    <ligand>
        <name>spermidine</name>
        <dbReference type="ChEBI" id="CHEBI:57834"/>
    </ligand>
</feature>
<comment type="catalytic activity">
    <reaction evidence="12">
        <text>S-adenosyl-L-methionine + H(+) = S-adenosyl 3-(methylsulfanyl)propylamine + CO2</text>
        <dbReference type="Rhea" id="RHEA:15981"/>
        <dbReference type="ChEBI" id="CHEBI:15378"/>
        <dbReference type="ChEBI" id="CHEBI:16526"/>
        <dbReference type="ChEBI" id="CHEBI:57443"/>
        <dbReference type="ChEBI" id="CHEBI:59789"/>
        <dbReference type="EC" id="4.1.1.50"/>
    </reaction>
</comment>
<dbReference type="SUPFAM" id="SSF56276">
    <property type="entry name" value="S-adenosylmethionine decarboxylase"/>
    <property type="match status" value="1"/>
</dbReference>
<comment type="subunit">
    <text evidence="12">Heterotetramer of two alpha and two beta chains arranged as a dimer of alpha/beta heterodimers.</text>
</comment>
<evidence type="ECO:0000313" key="15">
    <source>
        <dbReference type="EMBL" id="CAH0234619.1"/>
    </source>
</evidence>
<comment type="similarity">
    <text evidence="1 11">Belongs to the spermidine/spermine synthase family.</text>
</comment>
<feature type="active site" description="Proton acceptor; for processing activity" evidence="12">
    <location>
        <position position="68"/>
    </location>
</feature>
<feature type="binding site" evidence="11">
    <location>
        <position position="247"/>
    </location>
    <ligand>
        <name>S-methyl-5'-thioadenosine</name>
        <dbReference type="ChEBI" id="CHEBI:17509"/>
    </ligand>
</feature>
<protein>
    <recommendedName>
        <fullName evidence="12">S-adenosylmethionine decarboxylase proenzyme</fullName>
        <shortName evidence="12">AdoMetDC</shortName>
        <shortName evidence="12">SAMDC</shortName>
        <ecNumber evidence="12">4.1.1.50</ecNumber>
    </recommendedName>
    <component>
        <recommendedName>
            <fullName evidence="12">S-adenosylmethionine decarboxylase beta chain</fullName>
        </recommendedName>
    </component>
    <component>
        <recommendedName>
            <fullName evidence="12">S-adenosylmethionine decarboxylase alpha chain</fullName>
        </recommendedName>
    </component>
</protein>
<gene>
    <name evidence="15" type="primary">speE_2</name>
    <name evidence="11" type="synonym">speE</name>
    <name evidence="12" type="synonym">speH</name>
    <name evidence="15" type="ORF">SRABI133_02727</name>
</gene>
<evidence type="ECO:0000256" key="9">
    <source>
        <dbReference type="ARBA" id="ARBA00023270"/>
    </source>
</evidence>
<feature type="chain" id="PRO_5041031397" description="S-adenosylmethionine decarboxylase beta chain" evidence="12">
    <location>
        <begin position="1"/>
        <end position="62"/>
    </location>
</feature>
<dbReference type="GO" id="GO:0010487">
    <property type="term" value="F:thermospermine synthase activity"/>
    <property type="evidence" value="ECO:0007669"/>
    <property type="project" value="UniProtKB-ARBA"/>
</dbReference>
<feature type="binding site" evidence="11">
    <location>
        <position position="174"/>
    </location>
    <ligand>
        <name>S-methyl-5'-thioadenosine</name>
        <dbReference type="ChEBI" id="CHEBI:17509"/>
    </ligand>
</feature>
<evidence type="ECO:0000256" key="6">
    <source>
        <dbReference type="ARBA" id="ARBA00023115"/>
    </source>
</evidence>
<dbReference type="InterPro" id="IPR017716">
    <property type="entry name" value="S-AdoMet_deCOase_pro-enz"/>
</dbReference>
<dbReference type="SUPFAM" id="SSF53335">
    <property type="entry name" value="S-adenosyl-L-methionine-dependent methyltransferases"/>
    <property type="match status" value="1"/>
</dbReference>